<evidence type="ECO:0000256" key="1">
    <source>
        <dbReference type="SAM" id="Phobius"/>
    </source>
</evidence>
<dbReference type="InterPro" id="IPR050879">
    <property type="entry name" value="Acyltransferase_3"/>
</dbReference>
<keyword evidence="1" id="KW-1133">Transmembrane helix</keyword>
<keyword evidence="5" id="KW-1185">Reference proteome</keyword>
<keyword evidence="2" id="KW-0732">Signal</keyword>
<evidence type="ECO:0000313" key="5">
    <source>
        <dbReference type="Proteomes" id="UP001515480"/>
    </source>
</evidence>
<dbReference type="EMBL" id="JBGBPQ010000022">
    <property type="protein sequence ID" value="KAL1503336.1"/>
    <property type="molecule type" value="Genomic_DNA"/>
</dbReference>
<feature type="transmembrane region" description="Helical" evidence="1">
    <location>
        <begin position="415"/>
        <end position="436"/>
    </location>
</feature>
<keyword evidence="1" id="KW-0472">Membrane</keyword>
<feature type="transmembrane region" description="Helical" evidence="1">
    <location>
        <begin position="374"/>
        <end position="394"/>
    </location>
</feature>
<evidence type="ECO:0000259" key="3">
    <source>
        <dbReference type="Pfam" id="PF01757"/>
    </source>
</evidence>
<dbReference type="GO" id="GO:0016020">
    <property type="term" value="C:membrane"/>
    <property type="evidence" value="ECO:0007669"/>
    <property type="project" value="TreeGrafter"/>
</dbReference>
<dbReference type="PANTHER" id="PTHR23028:SF53">
    <property type="entry name" value="ACYL_TRANSF_3 DOMAIN-CONTAINING PROTEIN"/>
    <property type="match status" value="1"/>
</dbReference>
<dbReference type="Pfam" id="PF01757">
    <property type="entry name" value="Acyl_transf_3"/>
    <property type="match status" value="1"/>
</dbReference>
<name>A0AB34IP43_PRYPA</name>
<evidence type="ECO:0000313" key="4">
    <source>
        <dbReference type="EMBL" id="KAL1503336.1"/>
    </source>
</evidence>
<evidence type="ECO:0000256" key="2">
    <source>
        <dbReference type="SAM" id="SignalP"/>
    </source>
</evidence>
<dbReference type="AlphaFoldDB" id="A0AB34IP43"/>
<feature type="transmembrane region" description="Helical" evidence="1">
    <location>
        <begin position="448"/>
        <end position="478"/>
    </location>
</feature>
<proteinExistence type="predicted"/>
<dbReference type="GO" id="GO:0000271">
    <property type="term" value="P:polysaccharide biosynthetic process"/>
    <property type="evidence" value="ECO:0007669"/>
    <property type="project" value="TreeGrafter"/>
</dbReference>
<dbReference type="Proteomes" id="UP001515480">
    <property type="component" value="Unassembled WGS sequence"/>
</dbReference>
<feature type="transmembrane region" description="Helical" evidence="1">
    <location>
        <begin position="344"/>
        <end position="362"/>
    </location>
</feature>
<feature type="signal peptide" evidence="2">
    <location>
        <begin position="1"/>
        <end position="23"/>
    </location>
</feature>
<reference evidence="4 5" key="1">
    <citation type="journal article" date="2024" name="Science">
        <title>Giant polyketide synthase enzymes in the biosynthesis of giant marine polyether toxins.</title>
        <authorList>
            <person name="Fallon T.R."/>
            <person name="Shende V.V."/>
            <person name="Wierzbicki I.H."/>
            <person name="Pendleton A.L."/>
            <person name="Watervoot N.F."/>
            <person name="Auber R.P."/>
            <person name="Gonzalez D.J."/>
            <person name="Wisecaver J.H."/>
            <person name="Moore B.S."/>
        </authorList>
    </citation>
    <scope>NUCLEOTIDE SEQUENCE [LARGE SCALE GENOMIC DNA]</scope>
    <source>
        <strain evidence="4 5">12B1</strain>
    </source>
</reference>
<organism evidence="4 5">
    <name type="scientific">Prymnesium parvum</name>
    <name type="common">Toxic golden alga</name>
    <dbReference type="NCBI Taxonomy" id="97485"/>
    <lineage>
        <taxon>Eukaryota</taxon>
        <taxon>Haptista</taxon>
        <taxon>Haptophyta</taxon>
        <taxon>Prymnesiophyceae</taxon>
        <taxon>Prymnesiales</taxon>
        <taxon>Prymnesiaceae</taxon>
        <taxon>Prymnesium</taxon>
    </lineage>
</organism>
<keyword evidence="1" id="KW-0812">Transmembrane</keyword>
<feature type="transmembrane region" description="Helical" evidence="1">
    <location>
        <begin position="490"/>
        <end position="509"/>
    </location>
</feature>
<comment type="caution">
    <text evidence="4">The sequence shown here is derived from an EMBL/GenBank/DDBJ whole genome shotgun (WGS) entry which is preliminary data.</text>
</comment>
<feature type="chain" id="PRO_5044201944" description="Acyltransferase 3 domain-containing protein" evidence="2">
    <location>
        <begin position="24"/>
        <end position="585"/>
    </location>
</feature>
<feature type="transmembrane region" description="Helical" evidence="1">
    <location>
        <begin position="207"/>
        <end position="235"/>
    </location>
</feature>
<sequence length="585" mass="65061">MPKSLAAHAGAFLFLLLALQADARGLTPAEATAIQPTDQVVAMVQLSQQPSARAAVAEAEVPPAHESPQLLPKTERLASIDLHRIGDFGKNLHRWLPLFLGLLFGLFAFLVIDAIWGAEWEGKGEGETCMARAGARVAGNTRRAWHSLFADGGYAPAVGMRALAMLWVVWFHCVASSIHAELRAPVLMGTEDPARKRSLGENISQAWFLHIFAMSGDIGVDLFFVLSGFLLGGMLNAEMKKSGGYISLFRFYVRRWFRIVPAYASAMAFSVLLDENDRAFCPDLWWSHLMFIWRPRDGYWDKNCMVHTWSIAVEFQMYLITPPLMFVAYHLAARSAGRLHPTISYMLVLAIGWVVCVCFRISNADLALGGSHAYLRIHGRCAPYFCGLAAAIAVDQCKREPFSFPGKYTRAVGAACSWLILLFVAIFGAGPGYFLTSSTMGVWYKRHMYWLFCLHTIMGRPLIGLAAAFLLSLAITGFAPRLAAVLSWRFWRPWAALSYSIYLLQYLGMQPWELEISHRIDVTNQSNNLFLGFVIMHGKLIVVMLCTVPLAIANYVFVEHPLQMFGRTVATRLTSPAASAKLPPK</sequence>
<feature type="transmembrane region" description="Helical" evidence="1">
    <location>
        <begin position="256"/>
        <end position="273"/>
    </location>
</feature>
<feature type="transmembrane region" description="Helical" evidence="1">
    <location>
        <begin position="529"/>
        <end position="557"/>
    </location>
</feature>
<feature type="domain" description="Acyltransferase 3" evidence="3">
    <location>
        <begin position="159"/>
        <end position="534"/>
    </location>
</feature>
<accession>A0AB34IP43</accession>
<dbReference type="PANTHER" id="PTHR23028">
    <property type="entry name" value="ACETYLTRANSFERASE"/>
    <property type="match status" value="1"/>
</dbReference>
<feature type="transmembrane region" description="Helical" evidence="1">
    <location>
        <begin position="95"/>
        <end position="116"/>
    </location>
</feature>
<protein>
    <recommendedName>
        <fullName evidence="3">Acyltransferase 3 domain-containing protein</fullName>
    </recommendedName>
</protein>
<dbReference type="InterPro" id="IPR002656">
    <property type="entry name" value="Acyl_transf_3_dom"/>
</dbReference>
<dbReference type="GO" id="GO:0016747">
    <property type="term" value="F:acyltransferase activity, transferring groups other than amino-acyl groups"/>
    <property type="evidence" value="ECO:0007669"/>
    <property type="project" value="InterPro"/>
</dbReference>
<gene>
    <name evidence="4" type="ORF">AB1Y20_011388</name>
</gene>
<feature type="transmembrane region" description="Helical" evidence="1">
    <location>
        <begin position="315"/>
        <end position="332"/>
    </location>
</feature>